<protein>
    <submittedName>
        <fullName evidence="3">AGAP013186-PA-like protein</fullName>
    </submittedName>
</protein>
<reference evidence="3 5" key="1">
    <citation type="journal article" date="2014" name="BMC Genomics">
        <title>Genome sequence of Anopheles sinensis provides insight into genetics basis of mosquito competence for malaria parasites.</title>
        <authorList>
            <person name="Zhou D."/>
            <person name="Zhang D."/>
            <person name="Ding G."/>
            <person name="Shi L."/>
            <person name="Hou Q."/>
            <person name="Ye Y."/>
            <person name="Xu Y."/>
            <person name="Zhou H."/>
            <person name="Xiong C."/>
            <person name="Li S."/>
            <person name="Yu J."/>
            <person name="Hong S."/>
            <person name="Yu X."/>
            <person name="Zou P."/>
            <person name="Chen C."/>
            <person name="Chang X."/>
            <person name="Wang W."/>
            <person name="Lv Y."/>
            <person name="Sun Y."/>
            <person name="Ma L."/>
            <person name="Shen B."/>
            <person name="Zhu C."/>
        </authorList>
    </citation>
    <scope>NUCLEOTIDE SEQUENCE [LARGE SCALE GENOMIC DNA]</scope>
</reference>
<dbReference type="VEuPathDB" id="VectorBase:ASIC020091"/>
<dbReference type="EMBL" id="ATLV01024779">
    <property type="status" value="NOT_ANNOTATED_CDS"/>
    <property type="molecule type" value="Genomic_DNA"/>
</dbReference>
<dbReference type="InterPro" id="IPR001611">
    <property type="entry name" value="Leu-rich_rpt"/>
</dbReference>
<evidence type="ECO:0000313" key="3">
    <source>
        <dbReference type="EMBL" id="KFB51928.1"/>
    </source>
</evidence>
<dbReference type="OrthoDB" id="676979at2759"/>
<evidence type="ECO:0000256" key="1">
    <source>
        <dbReference type="ARBA" id="ARBA00022614"/>
    </source>
</evidence>
<keyword evidence="2" id="KW-0677">Repeat</keyword>
<dbReference type="Pfam" id="PF13855">
    <property type="entry name" value="LRR_8"/>
    <property type="match status" value="1"/>
</dbReference>
<dbReference type="PROSITE" id="PS51450">
    <property type="entry name" value="LRR"/>
    <property type="match status" value="2"/>
</dbReference>
<dbReference type="EMBL" id="KE525360">
    <property type="protein sequence ID" value="KFB51928.1"/>
    <property type="molecule type" value="Genomic_DNA"/>
</dbReference>
<dbReference type="EnsemblMetazoa" id="ASIC020091-RA">
    <property type="protein sequence ID" value="ASIC020091-PA"/>
    <property type="gene ID" value="ASIC020091"/>
</dbReference>
<dbReference type="PANTHER" id="PTHR45712:SF22">
    <property type="entry name" value="INSULIN-LIKE GROWTH FACTOR-BINDING PROTEIN COMPLEX ACID LABILE SUBUNIT"/>
    <property type="match status" value="1"/>
</dbReference>
<keyword evidence="5" id="KW-1185">Reference proteome</keyword>
<dbReference type="VEuPathDB" id="VectorBase:ASIS010294"/>
<evidence type="ECO:0000313" key="5">
    <source>
        <dbReference type="Proteomes" id="UP000030765"/>
    </source>
</evidence>
<dbReference type="STRING" id="74873.A0A084WNY4"/>
<proteinExistence type="predicted"/>
<dbReference type="InterPro" id="IPR032675">
    <property type="entry name" value="LRR_dom_sf"/>
</dbReference>
<dbReference type="PANTHER" id="PTHR45712">
    <property type="entry name" value="AGAP008170-PA"/>
    <property type="match status" value="1"/>
</dbReference>
<dbReference type="AlphaFoldDB" id="A0A084WNY4"/>
<sequence>MTILHNPTSVQIESNHISELHIPTDLQEGEFKRNSISDIHTKSSLSYAITYLDLLDNSLSDISNLSALVNLQTLNLEGNNIRKVDETIFAEMHNLSTLYLGDNYIKQLDFKGFPKALTKLWLGKNQLSNIDLVNVSLPVLTMLDLERNLLETIDMARFVS</sequence>
<gene>
    <name evidence="3" type="ORF">ZHAS_00020091</name>
</gene>
<dbReference type="SMART" id="SM00369">
    <property type="entry name" value="LRR_TYP"/>
    <property type="match status" value="3"/>
</dbReference>
<keyword evidence="1" id="KW-0433">Leucine-rich repeat</keyword>
<organism evidence="3">
    <name type="scientific">Anopheles sinensis</name>
    <name type="common">Mosquito</name>
    <dbReference type="NCBI Taxonomy" id="74873"/>
    <lineage>
        <taxon>Eukaryota</taxon>
        <taxon>Metazoa</taxon>
        <taxon>Ecdysozoa</taxon>
        <taxon>Arthropoda</taxon>
        <taxon>Hexapoda</taxon>
        <taxon>Insecta</taxon>
        <taxon>Pterygota</taxon>
        <taxon>Neoptera</taxon>
        <taxon>Endopterygota</taxon>
        <taxon>Diptera</taxon>
        <taxon>Nematocera</taxon>
        <taxon>Culicoidea</taxon>
        <taxon>Culicidae</taxon>
        <taxon>Anophelinae</taxon>
        <taxon>Anopheles</taxon>
    </lineage>
</organism>
<reference evidence="4" key="2">
    <citation type="submission" date="2020-05" db="UniProtKB">
        <authorList>
            <consortium name="EnsemblMetazoa"/>
        </authorList>
    </citation>
    <scope>IDENTIFICATION</scope>
</reference>
<accession>A0A084WNY4</accession>
<dbReference type="Proteomes" id="UP000030765">
    <property type="component" value="Unassembled WGS sequence"/>
</dbReference>
<dbReference type="InterPro" id="IPR050333">
    <property type="entry name" value="SLRP"/>
</dbReference>
<dbReference type="InterPro" id="IPR003591">
    <property type="entry name" value="Leu-rich_rpt_typical-subtyp"/>
</dbReference>
<evidence type="ECO:0000256" key="2">
    <source>
        <dbReference type="ARBA" id="ARBA00022737"/>
    </source>
</evidence>
<dbReference type="Gene3D" id="3.80.10.10">
    <property type="entry name" value="Ribonuclease Inhibitor"/>
    <property type="match status" value="1"/>
</dbReference>
<name>A0A084WNY4_ANOSI</name>
<evidence type="ECO:0000313" key="4">
    <source>
        <dbReference type="EnsemblMetazoa" id="ASIC020091-PA"/>
    </source>
</evidence>
<dbReference type="SUPFAM" id="SSF52075">
    <property type="entry name" value="Outer arm dynein light chain 1"/>
    <property type="match status" value="1"/>
</dbReference>